<evidence type="ECO:0000313" key="1">
    <source>
        <dbReference type="EMBL" id="SHH47999.1"/>
    </source>
</evidence>
<name>A0A1M5TBA3_9BRAD</name>
<proteinExistence type="predicted"/>
<organism evidence="1 2">
    <name type="scientific">Bradyrhizobium erythrophlei</name>
    <dbReference type="NCBI Taxonomy" id="1437360"/>
    <lineage>
        <taxon>Bacteria</taxon>
        <taxon>Pseudomonadati</taxon>
        <taxon>Pseudomonadota</taxon>
        <taxon>Alphaproteobacteria</taxon>
        <taxon>Hyphomicrobiales</taxon>
        <taxon>Nitrobacteraceae</taxon>
        <taxon>Bradyrhizobium</taxon>
    </lineage>
</organism>
<dbReference type="AlphaFoldDB" id="A0A1M5TBA3"/>
<dbReference type="RefSeq" id="WP_079570830.1">
    <property type="nucleotide sequence ID" value="NZ_LT670818.1"/>
</dbReference>
<protein>
    <submittedName>
        <fullName evidence="1">Uncharacterized protein</fullName>
    </submittedName>
</protein>
<reference evidence="1 2" key="1">
    <citation type="submission" date="2016-11" db="EMBL/GenBank/DDBJ databases">
        <authorList>
            <person name="Jaros S."/>
            <person name="Januszkiewicz K."/>
            <person name="Wedrychowicz H."/>
        </authorList>
    </citation>
    <scope>NUCLEOTIDE SEQUENCE [LARGE SCALE GENOMIC DNA]</scope>
    <source>
        <strain evidence="1 2">GAS242</strain>
    </source>
</reference>
<dbReference type="Proteomes" id="UP000190675">
    <property type="component" value="Chromosome I"/>
</dbReference>
<dbReference type="EMBL" id="LT670818">
    <property type="protein sequence ID" value="SHH47999.1"/>
    <property type="molecule type" value="Genomic_DNA"/>
</dbReference>
<evidence type="ECO:0000313" key="2">
    <source>
        <dbReference type="Proteomes" id="UP000190675"/>
    </source>
</evidence>
<dbReference type="OrthoDB" id="8481811at2"/>
<sequence length="117" mass="13367">MIEVDTLLKALPRRIKVGAYDWRVILNEEEADIEKCGEADFEHHVVNLWPSHLNSPDHAVGIVIHELLHVIFDNADLEGNHTSPDPEEEIVIGFEQGLVALYRDNPRLLTWIKKGLK</sequence>
<accession>A0A1M5TBA3</accession>
<gene>
    <name evidence="1" type="ORF">SAMN05444169_7659</name>
</gene>